<gene>
    <name evidence="2" type="ORF">ELS19_03395</name>
</gene>
<evidence type="ECO:0000313" key="3">
    <source>
        <dbReference type="Proteomes" id="UP000294028"/>
    </source>
</evidence>
<comment type="caution">
    <text evidence="2">The sequence shown here is derived from an EMBL/GenBank/DDBJ whole genome shotgun (WGS) entry which is preliminary data.</text>
</comment>
<proteinExistence type="predicted"/>
<evidence type="ECO:0000313" key="2">
    <source>
        <dbReference type="EMBL" id="RYJ13108.1"/>
    </source>
</evidence>
<dbReference type="AlphaFoldDB" id="A0A482TCQ5"/>
<sequence length="203" mass="22248">MAATVGVSGLGAASESSGDDVSKFDPSDHTEVIEAYNTLKQMPEKKAEDIWVDDLSNNQTDSIINLIKTEMEAEFTTVESESVSALSEYQRQSVVEKAYGGIKGVVGQEYVLEHHLNWEYNGSDYRDANCDAVGNPSGLFASYVETIQETVVEYDDYFVSKVAGKFALDPPDDTNPVEVLARINIKGYPDGDHRVAKKQAPLV</sequence>
<accession>A0A482TCQ5</accession>
<dbReference type="EMBL" id="RZHH01000002">
    <property type="protein sequence ID" value="RYJ13108.1"/>
    <property type="molecule type" value="Genomic_DNA"/>
</dbReference>
<evidence type="ECO:0000256" key="1">
    <source>
        <dbReference type="SAM" id="MobiDB-lite"/>
    </source>
</evidence>
<dbReference type="RefSeq" id="WP_129783580.1">
    <property type="nucleotide sequence ID" value="NZ_RZHH01000002.1"/>
</dbReference>
<feature type="region of interest" description="Disordered" evidence="1">
    <location>
        <begin position="1"/>
        <end position="27"/>
    </location>
</feature>
<protein>
    <submittedName>
        <fullName evidence="2">Uncharacterized protein</fullName>
    </submittedName>
</protein>
<dbReference type="Proteomes" id="UP000294028">
    <property type="component" value="Unassembled WGS sequence"/>
</dbReference>
<reference evidence="2 3" key="1">
    <citation type="submission" date="2018-12" db="EMBL/GenBank/DDBJ databases">
        <title>Genome analysis provides insights into bioremediation potentialities of Halogeometricum borinquense strain N11.</title>
        <authorList>
            <person name="Najjari A."/>
            <person name="Youssef N."/>
            <person name="Fhoula I."/>
            <person name="Ben Dhia O."/>
            <person name="Mahjoubi M."/>
            <person name="Ouzari H.I."/>
            <person name="Cherif A."/>
        </authorList>
    </citation>
    <scope>NUCLEOTIDE SEQUENCE [LARGE SCALE GENOMIC DNA]</scope>
    <source>
        <strain evidence="2 3">N11</strain>
    </source>
</reference>
<name>A0A482TCQ5_9EURY</name>
<organism evidence="2 3">
    <name type="scientific">Halogeometricum borinquense</name>
    <dbReference type="NCBI Taxonomy" id="60847"/>
    <lineage>
        <taxon>Archaea</taxon>
        <taxon>Methanobacteriati</taxon>
        <taxon>Methanobacteriota</taxon>
        <taxon>Stenosarchaea group</taxon>
        <taxon>Halobacteria</taxon>
        <taxon>Halobacteriales</taxon>
        <taxon>Haloferacaceae</taxon>
        <taxon>Halogeometricum</taxon>
    </lineage>
</organism>